<dbReference type="InterPro" id="IPR014853">
    <property type="entry name" value="VWF/SSPO/ZAN-like_Cys-rich_dom"/>
</dbReference>
<dbReference type="AlphaFoldDB" id="A0AAQ6IM50"/>
<accession>A0AAQ6IM50</accession>
<dbReference type="Pfam" id="PF01826">
    <property type="entry name" value="TIL"/>
    <property type="match status" value="2"/>
</dbReference>
<evidence type="ECO:0000259" key="4">
    <source>
        <dbReference type="PROSITE" id="PS51233"/>
    </source>
</evidence>
<evidence type="ECO:0000256" key="1">
    <source>
        <dbReference type="ARBA" id="ARBA00022737"/>
    </source>
</evidence>
<dbReference type="PANTHER" id="PTHR11339:SF373">
    <property type="entry name" value="VWFD DOMAIN-CONTAINING PROTEIN"/>
    <property type="match status" value="1"/>
</dbReference>
<dbReference type="Ensembl" id="ENSATET00000078968.1">
    <property type="protein sequence ID" value="ENSATEP00000078500.1"/>
    <property type="gene ID" value="ENSATEG00000032704.1"/>
</dbReference>
<evidence type="ECO:0000313" key="5">
    <source>
        <dbReference type="Ensembl" id="ENSATEP00000078500.1"/>
    </source>
</evidence>
<feature type="domain" description="VWFD" evidence="4">
    <location>
        <begin position="407"/>
        <end position="590"/>
    </location>
</feature>
<dbReference type="GO" id="GO:0005615">
    <property type="term" value="C:extracellular space"/>
    <property type="evidence" value="ECO:0007669"/>
    <property type="project" value="TreeGrafter"/>
</dbReference>
<evidence type="ECO:0000256" key="2">
    <source>
        <dbReference type="ARBA" id="ARBA00023157"/>
    </source>
</evidence>
<keyword evidence="6" id="KW-1185">Reference proteome</keyword>
<proteinExistence type="predicted"/>
<keyword evidence="1" id="KW-0677">Repeat</keyword>
<feature type="domain" description="VWFD" evidence="4">
    <location>
        <begin position="794"/>
        <end position="965"/>
    </location>
</feature>
<dbReference type="SMART" id="SM00216">
    <property type="entry name" value="VWD"/>
    <property type="match status" value="2"/>
</dbReference>
<dbReference type="InterPro" id="IPR002919">
    <property type="entry name" value="TIL_dom"/>
</dbReference>
<keyword evidence="2" id="KW-1015">Disulfide bond</keyword>
<evidence type="ECO:0000256" key="3">
    <source>
        <dbReference type="ARBA" id="ARBA00023180"/>
    </source>
</evidence>
<feature type="domain" description="VWFD" evidence="4">
    <location>
        <begin position="26"/>
        <end position="205"/>
    </location>
</feature>
<dbReference type="PANTHER" id="PTHR11339">
    <property type="entry name" value="EXTRACELLULAR MATRIX GLYCOPROTEIN RELATED"/>
    <property type="match status" value="1"/>
</dbReference>
<dbReference type="SUPFAM" id="SSF57567">
    <property type="entry name" value="Serine protease inhibitors"/>
    <property type="match status" value="2"/>
</dbReference>
<dbReference type="InterPro" id="IPR001846">
    <property type="entry name" value="VWF_type-D"/>
</dbReference>
<protein>
    <recommendedName>
        <fullName evidence="4">VWFD domain-containing protein</fullName>
    </recommendedName>
</protein>
<reference evidence="5 6" key="1">
    <citation type="submission" date="2021-04" db="EMBL/GenBank/DDBJ databases">
        <authorList>
            <consortium name="Wellcome Sanger Institute Data Sharing"/>
        </authorList>
    </citation>
    <scope>NUCLEOTIDE SEQUENCE [LARGE SCALE GENOMIC DNA]</scope>
</reference>
<dbReference type="InterPro" id="IPR036084">
    <property type="entry name" value="Ser_inhib-like_sf"/>
</dbReference>
<dbReference type="GO" id="GO:0031012">
    <property type="term" value="C:extracellular matrix"/>
    <property type="evidence" value="ECO:0007669"/>
    <property type="project" value="TreeGrafter"/>
</dbReference>
<dbReference type="InterPro" id="IPR001007">
    <property type="entry name" value="VWF_dom"/>
</dbReference>
<dbReference type="Pfam" id="PF00094">
    <property type="entry name" value="VWD"/>
    <property type="match status" value="3"/>
</dbReference>
<dbReference type="InterPro" id="IPR025615">
    <property type="entry name" value="TILa_dom"/>
</dbReference>
<evidence type="ECO:0000313" key="6">
    <source>
        <dbReference type="Proteomes" id="UP000265040"/>
    </source>
</evidence>
<name>A0AAQ6IM50_ANATE</name>
<sequence length="965" mass="107202">MKPGCHQGYECKVVNDLIGCHPMEYAECSMTGGPHVETFDGHNYNFRGTCVYQLAGVCSKDPSLPKFEVDVQNDVYGKRVGSGAKLVEVKVDGNSIVVTRRQKGSVLINGELTNLPFQLKSKITVQQMGDSVEITTDFGLLVSYDWHSAVHVKVPSTYADAMCGLCGNYNHNPKDEVSEEELVKRWRVAEIPGCVDGCKNKSDCPSCDITQKDIYETDKYCGLIRNPTGPFRECHAIKSPESIFKNCVYDVCLYNGKKDSWCSYLRTYTLECQRRGVNVSQWRTEDFCPTSKMSHPTNSHYEHCGDVCQATCDTGAPPVDCKRPCEEGWMCNDGFLLSGSSCVPIDECGCKYKGKYYKKGERFLLSDCQQSCICNGTVNCQSYTCGSFEKCALNKKNVLSCQPMQNATCTIAGDPHYKDFNNQIYDFQGTCTYTAAKSCHLEGSQLKPFSVVVENEKWTMTDNPHVSVAKLVTVEVYGYTLILRRNQLQTIMVNGALTMIPLSINEGQVEVYQEGLHYAIMTDFGLKVTYDMIYKVTVTVSANYMGKTCGLCGNYNDKVDGHELPDGKITNDTKAFGAAWKVAVPGVVCEDGCEGDQCPKCDSDRKKMFEKACERIKDQNGSFAACHNHLSPDSYYRDCVYDVCMSNGDRNVLCHSISSYVSDCQTIGVQINSWRTPDFCPIQCSDNSQYHLCTEACAYPCPGLIDTITCPTTCAEGCACIEGYYFNGTGCVALDDCGCYHNGRTYKIGESVLSDNCQQRCNCSTSGEVECEDVSCSPEEKCQLKNGIYGCYPKQCQIENGGSITLFSGVTGTISVMGAYEIIEHCDESASDWFRVVAMLQECTVTGVKSVVSVYFYFNDLSVTVTNKQETWVNGRKVTLPSTPRNDISVRLSEKTIIIEKTSHFQLYYSNTQEVTVTVSDSMVNKVCGACDKMLPFRDVVGFRQETMQEYMAPFSAQDFPTCEL</sequence>
<reference evidence="5" key="2">
    <citation type="submission" date="2025-08" db="UniProtKB">
        <authorList>
            <consortium name="Ensembl"/>
        </authorList>
    </citation>
    <scope>IDENTIFICATION</scope>
</reference>
<dbReference type="Gene3D" id="2.10.25.10">
    <property type="entry name" value="Laminin"/>
    <property type="match status" value="2"/>
</dbReference>
<dbReference type="Pfam" id="PF08742">
    <property type="entry name" value="C8"/>
    <property type="match status" value="2"/>
</dbReference>
<keyword evidence="3" id="KW-0325">Glycoprotein</keyword>
<dbReference type="GeneTree" id="ENSGT00950000183155"/>
<dbReference type="Proteomes" id="UP000265040">
    <property type="component" value="Chromosome 11"/>
</dbReference>
<dbReference type="SMART" id="SM00215">
    <property type="entry name" value="VWC_out"/>
    <property type="match status" value="2"/>
</dbReference>
<dbReference type="Pfam" id="PF12714">
    <property type="entry name" value="TILa"/>
    <property type="match status" value="2"/>
</dbReference>
<dbReference type="InterPro" id="IPR050780">
    <property type="entry name" value="Mucin_vWF_Thrombospondin_sf"/>
</dbReference>
<reference evidence="5" key="3">
    <citation type="submission" date="2025-09" db="UniProtKB">
        <authorList>
            <consortium name="Ensembl"/>
        </authorList>
    </citation>
    <scope>IDENTIFICATION</scope>
</reference>
<dbReference type="FunFam" id="2.10.25.10:FF:000055">
    <property type="entry name" value="alpha-tectorin isoform X1"/>
    <property type="match status" value="1"/>
</dbReference>
<dbReference type="SMART" id="SM00832">
    <property type="entry name" value="C8"/>
    <property type="match status" value="2"/>
</dbReference>
<dbReference type="PROSITE" id="PS51233">
    <property type="entry name" value="VWFD"/>
    <property type="match status" value="3"/>
</dbReference>
<organism evidence="5 6">
    <name type="scientific">Anabas testudineus</name>
    <name type="common">Climbing perch</name>
    <name type="synonym">Anthias testudineus</name>
    <dbReference type="NCBI Taxonomy" id="64144"/>
    <lineage>
        <taxon>Eukaryota</taxon>
        <taxon>Metazoa</taxon>
        <taxon>Chordata</taxon>
        <taxon>Craniata</taxon>
        <taxon>Vertebrata</taxon>
        <taxon>Euteleostomi</taxon>
        <taxon>Actinopterygii</taxon>
        <taxon>Neopterygii</taxon>
        <taxon>Teleostei</taxon>
        <taxon>Neoteleostei</taxon>
        <taxon>Acanthomorphata</taxon>
        <taxon>Anabantaria</taxon>
        <taxon>Anabantiformes</taxon>
        <taxon>Anabantoidei</taxon>
        <taxon>Anabantidae</taxon>
        <taxon>Anabas</taxon>
    </lineage>
</organism>
<dbReference type="CDD" id="cd19941">
    <property type="entry name" value="TIL"/>
    <property type="match status" value="2"/>
</dbReference>